<organism evidence="1 2">
    <name type="scientific">Paenibacillus motobuensis</name>
    <dbReference type="NCBI Taxonomy" id="295324"/>
    <lineage>
        <taxon>Bacteria</taxon>
        <taxon>Bacillati</taxon>
        <taxon>Bacillota</taxon>
        <taxon>Bacilli</taxon>
        <taxon>Bacillales</taxon>
        <taxon>Paenibacillaceae</taxon>
        <taxon>Paenibacillus</taxon>
    </lineage>
</organism>
<proteinExistence type="predicted"/>
<evidence type="ECO:0000313" key="2">
    <source>
        <dbReference type="Proteomes" id="UP001500340"/>
    </source>
</evidence>
<keyword evidence="2" id="KW-1185">Reference proteome</keyword>
<evidence type="ECO:0000313" key="1">
    <source>
        <dbReference type="EMBL" id="GAA0390189.1"/>
    </source>
</evidence>
<gene>
    <name evidence="1" type="ORF">GCM10008933_21360</name>
</gene>
<accession>A0ABN0YBS2</accession>
<reference evidence="1 2" key="1">
    <citation type="journal article" date="2019" name="Int. J. Syst. Evol. Microbiol.">
        <title>The Global Catalogue of Microorganisms (GCM) 10K type strain sequencing project: providing services to taxonomists for standard genome sequencing and annotation.</title>
        <authorList>
            <consortium name="The Broad Institute Genomics Platform"/>
            <consortium name="The Broad Institute Genome Sequencing Center for Infectious Disease"/>
            <person name="Wu L."/>
            <person name="Ma J."/>
        </authorList>
    </citation>
    <scope>NUCLEOTIDE SEQUENCE [LARGE SCALE GENOMIC DNA]</scope>
    <source>
        <strain evidence="1 2">JCM 12774</strain>
    </source>
</reference>
<dbReference type="EMBL" id="BAAACX010000009">
    <property type="protein sequence ID" value="GAA0390189.1"/>
    <property type="molecule type" value="Genomic_DNA"/>
</dbReference>
<dbReference type="Proteomes" id="UP001500340">
    <property type="component" value="Unassembled WGS sequence"/>
</dbReference>
<dbReference type="RefSeq" id="WP_343860814.1">
    <property type="nucleotide sequence ID" value="NZ_BAAACX010000009.1"/>
</dbReference>
<comment type="caution">
    <text evidence="1">The sequence shown here is derived from an EMBL/GenBank/DDBJ whole genome shotgun (WGS) entry which is preliminary data.</text>
</comment>
<name>A0ABN0YBS2_9BACL</name>
<sequence>MNKAYSTYSVDLSDQNVETTIEPETPFLPPMVTLKGSFGSIQIYAANEQLAEIEYALRTYLDGIRYPETPEQQVILNHEINQSIEEDIA</sequence>
<protein>
    <submittedName>
        <fullName evidence="1">Uncharacterized protein</fullName>
    </submittedName>
</protein>